<accession>A0ABW0U8N1</accession>
<proteinExistence type="predicted"/>
<keyword evidence="2" id="KW-1185">Reference proteome</keyword>
<comment type="caution">
    <text evidence="1">The sequence shown here is derived from an EMBL/GenBank/DDBJ whole genome shotgun (WGS) entry which is preliminary data.</text>
</comment>
<dbReference type="RefSeq" id="WP_270897664.1">
    <property type="nucleotide sequence ID" value="NZ_JBHSPF010000050.1"/>
</dbReference>
<sequence length="88" mass="10069">MTKKLIVEDHIFISSTPSKVWEVLVNPKFVAQWDELPEDFPHENMSVGSKVVWEHPNGGETVTKVIKAIEEKEITNSIILFQLGRHSQ</sequence>
<dbReference type="InterPro" id="IPR023393">
    <property type="entry name" value="START-like_dom_sf"/>
</dbReference>
<evidence type="ECO:0000313" key="1">
    <source>
        <dbReference type="EMBL" id="MFC5629114.1"/>
    </source>
</evidence>
<organism evidence="1 2">
    <name type="scientific">Aliibacillus thermotolerans</name>
    <dbReference type="NCBI Taxonomy" id="1834418"/>
    <lineage>
        <taxon>Bacteria</taxon>
        <taxon>Bacillati</taxon>
        <taxon>Bacillota</taxon>
        <taxon>Bacilli</taxon>
        <taxon>Bacillales</taxon>
        <taxon>Bacillaceae</taxon>
        <taxon>Aliibacillus</taxon>
    </lineage>
</organism>
<evidence type="ECO:0008006" key="3">
    <source>
        <dbReference type="Google" id="ProtNLM"/>
    </source>
</evidence>
<protein>
    <recommendedName>
        <fullName evidence="3">SRPBCC domain-containing protein</fullName>
    </recommendedName>
</protein>
<name>A0ABW0U8N1_9BACI</name>
<gene>
    <name evidence="1" type="ORF">ACFPTR_09585</name>
</gene>
<dbReference type="Gene3D" id="3.30.530.20">
    <property type="match status" value="1"/>
</dbReference>
<reference evidence="2" key="1">
    <citation type="journal article" date="2019" name="Int. J. Syst. Evol. Microbiol.">
        <title>The Global Catalogue of Microorganisms (GCM) 10K type strain sequencing project: providing services to taxonomists for standard genome sequencing and annotation.</title>
        <authorList>
            <consortium name="The Broad Institute Genomics Platform"/>
            <consortium name="The Broad Institute Genome Sequencing Center for Infectious Disease"/>
            <person name="Wu L."/>
            <person name="Ma J."/>
        </authorList>
    </citation>
    <scope>NUCLEOTIDE SEQUENCE [LARGE SCALE GENOMIC DNA]</scope>
    <source>
        <strain evidence="2">CGMCC 1.15790</strain>
    </source>
</reference>
<evidence type="ECO:0000313" key="2">
    <source>
        <dbReference type="Proteomes" id="UP001596143"/>
    </source>
</evidence>
<dbReference type="Proteomes" id="UP001596143">
    <property type="component" value="Unassembled WGS sequence"/>
</dbReference>
<dbReference type="SUPFAM" id="SSF55961">
    <property type="entry name" value="Bet v1-like"/>
    <property type="match status" value="1"/>
</dbReference>
<dbReference type="EMBL" id="JBHSPF010000050">
    <property type="protein sequence ID" value="MFC5629114.1"/>
    <property type="molecule type" value="Genomic_DNA"/>
</dbReference>